<name>A0A7R8WMW1_9CRUS</name>
<sequence>MSLERESRARGIGRCDSIERLVKWRYSCSRLLWSGRAGREVLVVVTPSSAWWSGGTPVPVSRLQENGKSNKQAALLRKRCVLREELVDESLENVGA</sequence>
<organism evidence="1">
    <name type="scientific">Cyprideis torosa</name>
    <dbReference type="NCBI Taxonomy" id="163714"/>
    <lineage>
        <taxon>Eukaryota</taxon>
        <taxon>Metazoa</taxon>
        <taxon>Ecdysozoa</taxon>
        <taxon>Arthropoda</taxon>
        <taxon>Crustacea</taxon>
        <taxon>Oligostraca</taxon>
        <taxon>Ostracoda</taxon>
        <taxon>Podocopa</taxon>
        <taxon>Podocopida</taxon>
        <taxon>Cytherocopina</taxon>
        <taxon>Cytheroidea</taxon>
        <taxon>Cytherideidae</taxon>
        <taxon>Cyprideis</taxon>
    </lineage>
</organism>
<reference evidence="1" key="1">
    <citation type="submission" date="2020-11" db="EMBL/GenBank/DDBJ databases">
        <authorList>
            <person name="Tran Van P."/>
        </authorList>
    </citation>
    <scope>NUCLEOTIDE SEQUENCE</scope>
</reference>
<proteinExistence type="predicted"/>
<gene>
    <name evidence="1" type="ORF">CTOB1V02_LOCUS12495</name>
</gene>
<evidence type="ECO:0000313" key="1">
    <source>
        <dbReference type="EMBL" id="CAD7234679.1"/>
    </source>
</evidence>
<dbReference type="AlphaFoldDB" id="A0A7R8WMW1"/>
<protein>
    <submittedName>
        <fullName evidence="1">Uncharacterized protein</fullName>
    </submittedName>
</protein>
<accession>A0A7R8WMW1</accession>
<dbReference type="EMBL" id="OB669452">
    <property type="protein sequence ID" value="CAD7234679.1"/>
    <property type="molecule type" value="Genomic_DNA"/>
</dbReference>